<dbReference type="AlphaFoldDB" id="S4NU92"/>
<organism evidence="2 3">
    <name type="scientific">Streptomyces afghaniensis 772</name>
    <dbReference type="NCBI Taxonomy" id="1283301"/>
    <lineage>
        <taxon>Bacteria</taxon>
        <taxon>Bacillati</taxon>
        <taxon>Actinomycetota</taxon>
        <taxon>Actinomycetes</taxon>
        <taxon>Kitasatosporales</taxon>
        <taxon>Streptomycetaceae</taxon>
        <taxon>Streptomyces</taxon>
    </lineage>
</organism>
<name>S4NU92_9ACTN</name>
<accession>S4NU92</accession>
<comment type="caution">
    <text evidence="2">The sequence shown here is derived from an EMBL/GenBank/DDBJ whole genome shotgun (WGS) entry which is preliminary data.</text>
</comment>
<dbReference type="HOGENOM" id="CLU_3122967_0_0_11"/>
<reference evidence="2 3" key="1">
    <citation type="submission" date="2013-02" db="EMBL/GenBank/DDBJ databases">
        <title>Draft Genome Sequence of Streptomyces afghaniensis, Which Produces Compounds of the Julimycin B-Complex.</title>
        <authorList>
            <person name="Gruening B.A."/>
            <person name="Praeg A."/>
            <person name="Erxleben A."/>
            <person name="Guenther S."/>
            <person name="Fiedler H.-P."/>
            <person name="Goodfellow M."/>
            <person name="Mueller M."/>
        </authorList>
    </citation>
    <scope>NUCLEOTIDE SEQUENCE [LARGE SCALE GENOMIC DNA]</scope>
    <source>
        <strain evidence="2 3">772</strain>
    </source>
</reference>
<sequence length="50" mass="4840">METAVIRSQAQVVEENAEAGTGDGALPGVVDPRSVAPGTPGSCPVSSSSA</sequence>
<dbReference type="Proteomes" id="UP000015001">
    <property type="component" value="Unassembled WGS sequence"/>
</dbReference>
<feature type="region of interest" description="Disordered" evidence="1">
    <location>
        <begin position="13"/>
        <end position="50"/>
    </location>
</feature>
<protein>
    <submittedName>
        <fullName evidence="2">Uncharacterized protein</fullName>
    </submittedName>
</protein>
<keyword evidence="3" id="KW-1185">Reference proteome</keyword>
<proteinExistence type="predicted"/>
<evidence type="ECO:0000256" key="1">
    <source>
        <dbReference type="SAM" id="MobiDB-lite"/>
    </source>
</evidence>
<dbReference type="EMBL" id="AOPY01001285">
    <property type="protein sequence ID" value="EPJ41989.1"/>
    <property type="molecule type" value="Genomic_DNA"/>
</dbReference>
<dbReference type="PATRIC" id="fig|1283301.3.peg.919"/>
<evidence type="ECO:0000313" key="3">
    <source>
        <dbReference type="Proteomes" id="UP000015001"/>
    </source>
</evidence>
<gene>
    <name evidence="2" type="ORF">STAFG_0936</name>
</gene>
<evidence type="ECO:0000313" key="2">
    <source>
        <dbReference type="EMBL" id="EPJ41989.1"/>
    </source>
</evidence>